<dbReference type="Gene3D" id="2.60.410.10">
    <property type="entry name" value="D-Ala-D-Ala carboxypeptidase, C-terminal domain"/>
    <property type="match status" value="1"/>
</dbReference>
<evidence type="ECO:0000256" key="14">
    <source>
        <dbReference type="PIRSR" id="PIRSR618044-2"/>
    </source>
</evidence>
<keyword evidence="10" id="KW-0573">Peptidoglycan synthesis</keyword>
<reference evidence="18 19" key="1">
    <citation type="journal article" date="2015" name="Genome Announc.">
        <title>Expanding the biotechnology potential of lactobacilli through comparative genomics of 213 strains and associated genera.</title>
        <authorList>
            <person name="Sun Z."/>
            <person name="Harris H.M."/>
            <person name="McCann A."/>
            <person name="Guo C."/>
            <person name="Argimon S."/>
            <person name="Zhang W."/>
            <person name="Yang X."/>
            <person name="Jeffery I.B."/>
            <person name="Cooney J.C."/>
            <person name="Kagawa T.F."/>
            <person name="Liu W."/>
            <person name="Song Y."/>
            <person name="Salvetti E."/>
            <person name="Wrobel A."/>
            <person name="Rasinkangas P."/>
            <person name="Parkhill J."/>
            <person name="Rea M.C."/>
            <person name="O'Sullivan O."/>
            <person name="Ritari J."/>
            <person name="Douillard F.P."/>
            <person name="Paul Ross R."/>
            <person name="Yang R."/>
            <person name="Briner A.E."/>
            <person name="Felis G.E."/>
            <person name="de Vos W.M."/>
            <person name="Barrangou R."/>
            <person name="Klaenhammer T.R."/>
            <person name="Caufield P.W."/>
            <person name="Cui Y."/>
            <person name="Zhang H."/>
            <person name="O'Toole P.W."/>
        </authorList>
    </citation>
    <scope>NUCLEOTIDE SEQUENCE [LARGE SCALE GENOMIC DNA]</scope>
    <source>
        <strain evidence="18 19">DSM 17757</strain>
    </source>
</reference>
<dbReference type="RefSeq" id="WP_057749626.1">
    <property type="nucleotide sequence ID" value="NZ_BJVH01000004.1"/>
</dbReference>
<dbReference type="Proteomes" id="UP000051568">
    <property type="component" value="Unassembled WGS sequence"/>
</dbReference>
<evidence type="ECO:0000313" key="18">
    <source>
        <dbReference type="EMBL" id="KRN66936.1"/>
    </source>
</evidence>
<feature type="active site" evidence="13">
    <location>
        <position position="129"/>
    </location>
</feature>
<dbReference type="EMBL" id="JQBR01000003">
    <property type="protein sequence ID" value="KRN66936.1"/>
    <property type="molecule type" value="Genomic_DNA"/>
</dbReference>
<keyword evidence="8" id="KW-0378">Hydrolase</keyword>
<dbReference type="GO" id="GO:0006508">
    <property type="term" value="P:proteolysis"/>
    <property type="evidence" value="ECO:0007669"/>
    <property type="project" value="UniProtKB-KW"/>
</dbReference>
<dbReference type="SUPFAM" id="SSF69189">
    <property type="entry name" value="Penicillin-binding protein associated domain"/>
    <property type="match status" value="1"/>
</dbReference>
<evidence type="ECO:0000256" key="9">
    <source>
        <dbReference type="ARBA" id="ARBA00022960"/>
    </source>
</evidence>
<dbReference type="GO" id="GO:0071555">
    <property type="term" value="P:cell wall organization"/>
    <property type="evidence" value="ECO:0007669"/>
    <property type="project" value="UniProtKB-KW"/>
</dbReference>
<dbReference type="GO" id="GO:0008360">
    <property type="term" value="P:regulation of cell shape"/>
    <property type="evidence" value="ECO:0007669"/>
    <property type="project" value="UniProtKB-KW"/>
</dbReference>
<keyword evidence="11" id="KW-0961">Cell wall biogenesis/degradation</keyword>
<comment type="catalytic activity">
    <reaction evidence="12">
        <text>Preferential cleavage: (Ac)2-L-Lys-D-Ala-|-D-Ala. Also transpeptidation of peptidyl-alanyl moieties that are N-acyl substituents of D-alanine.</text>
        <dbReference type="EC" id="3.4.16.4"/>
    </reaction>
</comment>
<dbReference type="PATRIC" id="fig|319652.3.peg.1034"/>
<dbReference type="SUPFAM" id="SSF56601">
    <property type="entry name" value="beta-lactamase/transpeptidase-like"/>
    <property type="match status" value="1"/>
</dbReference>
<dbReference type="OrthoDB" id="9791132at2"/>
<keyword evidence="5 18" id="KW-0121">Carboxypeptidase</keyword>
<evidence type="ECO:0000256" key="13">
    <source>
        <dbReference type="PIRSR" id="PIRSR618044-1"/>
    </source>
</evidence>
<dbReference type="SMART" id="SM00936">
    <property type="entry name" value="PBP5_C"/>
    <property type="match status" value="1"/>
</dbReference>
<evidence type="ECO:0000256" key="5">
    <source>
        <dbReference type="ARBA" id="ARBA00022645"/>
    </source>
</evidence>
<comment type="caution">
    <text evidence="18">The sequence shown here is derived from an EMBL/GenBank/DDBJ whole genome shotgun (WGS) entry which is preliminary data.</text>
</comment>
<proteinExistence type="inferred from homology"/>
<evidence type="ECO:0000256" key="8">
    <source>
        <dbReference type="ARBA" id="ARBA00022801"/>
    </source>
</evidence>
<dbReference type="Pfam" id="PF07943">
    <property type="entry name" value="PBP5_C"/>
    <property type="match status" value="1"/>
</dbReference>
<comment type="pathway">
    <text evidence="2">Cell wall biogenesis; peptidoglycan biosynthesis.</text>
</comment>
<protein>
    <recommendedName>
        <fullName evidence="4">serine-type D-Ala-D-Ala carboxypeptidase</fullName>
        <ecNumber evidence="4">3.4.16.4</ecNumber>
    </recommendedName>
</protein>
<dbReference type="AlphaFoldDB" id="A0A0R2IPJ5"/>
<evidence type="ECO:0000256" key="4">
    <source>
        <dbReference type="ARBA" id="ARBA00012448"/>
    </source>
</evidence>
<gene>
    <name evidence="18" type="ORF">IV80_GL001026</name>
</gene>
<comment type="similarity">
    <text evidence="3 15">Belongs to the peptidase S11 family.</text>
</comment>
<dbReference type="InterPro" id="IPR012338">
    <property type="entry name" value="Beta-lactam/transpept-like"/>
</dbReference>
<keyword evidence="19" id="KW-1185">Reference proteome</keyword>
<dbReference type="InterPro" id="IPR015956">
    <property type="entry name" value="Peniciliin-bd_prot_C_sf"/>
</dbReference>
<dbReference type="InterPro" id="IPR012907">
    <property type="entry name" value="Peptidase_S11_C"/>
</dbReference>
<dbReference type="PANTHER" id="PTHR21581">
    <property type="entry name" value="D-ALANYL-D-ALANINE CARBOXYPEPTIDASE"/>
    <property type="match status" value="1"/>
</dbReference>
<evidence type="ECO:0000256" key="10">
    <source>
        <dbReference type="ARBA" id="ARBA00022984"/>
    </source>
</evidence>
<dbReference type="PANTHER" id="PTHR21581:SF11">
    <property type="entry name" value="D-ALANYL-D-ALANINE CARBOXYPEPTIDASE DACA"/>
    <property type="match status" value="1"/>
</dbReference>
<dbReference type="InterPro" id="IPR018044">
    <property type="entry name" value="Peptidase_S11"/>
</dbReference>
<evidence type="ECO:0000256" key="16">
    <source>
        <dbReference type="SAM" id="SignalP"/>
    </source>
</evidence>
<dbReference type="UniPathway" id="UPA00219"/>
<keyword evidence="7 16" id="KW-0732">Signal</keyword>
<keyword evidence="9" id="KW-0133">Cell shape</keyword>
<evidence type="ECO:0000256" key="7">
    <source>
        <dbReference type="ARBA" id="ARBA00022729"/>
    </source>
</evidence>
<comment type="function">
    <text evidence="1">Removes C-terminal D-alanyl residues from sugar-peptide cell wall precursors.</text>
</comment>
<dbReference type="Pfam" id="PF00768">
    <property type="entry name" value="Peptidase_S11"/>
    <property type="match status" value="1"/>
</dbReference>
<dbReference type="Gene3D" id="3.40.710.10">
    <property type="entry name" value="DD-peptidase/beta-lactamase superfamily"/>
    <property type="match status" value="1"/>
</dbReference>
<organism evidence="18 19">
    <name type="scientific">Pediococcus cellicola</name>
    <dbReference type="NCBI Taxonomy" id="319652"/>
    <lineage>
        <taxon>Bacteria</taxon>
        <taxon>Bacillati</taxon>
        <taxon>Bacillota</taxon>
        <taxon>Bacilli</taxon>
        <taxon>Lactobacillales</taxon>
        <taxon>Lactobacillaceae</taxon>
        <taxon>Pediococcus</taxon>
    </lineage>
</organism>
<feature type="chain" id="PRO_5006418526" description="serine-type D-Ala-D-Ala carboxypeptidase" evidence="16">
    <location>
        <begin position="30"/>
        <end position="431"/>
    </location>
</feature>
<evidence type="ECO:0000256" key="15">
    <source>
        <dbReference type="RuleBase" id="RU004016"/>
    </source>
</evidence>
<evidence type="ECO:0000256" key="1">
    <source>
        <dbReference type="ARBA" id="ARBA00003217"/>
    </source>
</evidence>
<evidence type="ECO:0000256" key="2">
    <source>
        <dbReference type="ARBA" id="ARBA00004752"/>
    </source>
</evidence>
<dbReference type="GO" id="GO:0009002">
    <property type="term" value="F:serine-type D-Ala-D-Ala carboxypeptidase activity"/>
    <property type="evidence" value="ECO:0007669"/>
    <property type="project" value="UniProtKB-EC"/>
</dbReference>
<name>A0A0R2IPJ5_9LACO</name>
<evidence type="ECO:0000256" key="3">
    <source>
        <dbReference type="ARBA" id="ARBA00007164"/>
    </source>
</evidence>
<accession>A0A0R2IPJ5</accession>
<evidence type="ECO:0000259" key="17">
    <source>
        <dbReference type="SMART" id="SM00936"/>
    </source>
</evidence>
<feature type="active site" description="Proton acceptor" evidence="13">
    <location>
        <position position="68"/>
    </location>
</feature>
<keyword evidence="6" id="KW-0645">Protease</keyword>
<dbReference type="EC" id="3.4.16.4" evidence="4"/>
<dbReference type="GO" id="GO:0009252">
    <property type="term" value="P:peptidoglycan biosynthetic process"/>
    <property type="evidence" value="ECO:0007669"/>
    <property type="project" value="UniProtKB-UniPathway"/>
</dbReference>
<dbReference type="InterPro" id="IPR001967">
    <property type="entry name" value="Peptidase_S11_N"/>
</dbReference>
<dbReference type="STRING" id="319652.IV80_GL001026"/>
<dbReference type="InterPro" id="IPR037167">
    <property type="entry name" value="Peptidase_S11_C_sf"/>
</dbReference>
<feature type="signal peptide" evidence="16">
    <location>
        <begin position="1"/>
        <end position="29"/>
    </location>
</feature>
<evidence type="ECO:0000256" key="6">
    <source>
        <dbReference type="ARBA" id="ARBA00022670"/>
    </source>
</evidence>
<dbReference type="PRINTS" id="PR00725">
    <property type="entry name" value="DADACBPTASE1"/>
</dbReference>
<evidence type="ECO:0000256" key="12">
    <source>
        <dbReference type="ARBA" id="ARBA00034000"/>
    </source>
</evidence>
<feature type="binding site" evidence="14">
    <location>
        <position position="256"/>
    </location>
    <ligand>
        <name>substrate</name>
    </ligand>
</feature>
<evidence type="ECO:0000313" key="19">
    <source>
        <dbReference type="Proteomes" id="UP000051568"/>
    </source>
</evidence>
<sequence>MFEKWKQKLAIIFSTILMVSTLALIPVQAATTSPDIAVKAGIAVDAQTGQVLYTKNSNQVLPIASMSKLLSIYLILKSIHEGKLRWNQQVPISEALAKISKNKELTNVALSADRTYTVRELYKASLIYSANAAVMALGIAQAGSSKAFVDEMRTQVKTWGIKDAKLYNAAGLTESLVGTEAYPNTDKNAENEMSAKDMAVVASKLIQDYPEVLETTKQTNSWFAKGTVDAVKMTTHNNLLPKMSQAMQGYQVDGLKTGTSDKAKACFTGTVNKNGHRVITVVMGASEKKDGKARFTTTKTIMKYVYTQFKPVRYKKRSRLQGVAKFKVPDGKTTSVRAVNKQAITVWLPNNQNQQSVRFMAQKQAQKAKVAAPVKKDQILGTAIALVGDTQPEYLQPGDGKIQLVAQEKIEKANVFVRFWRATVNFLRGLA</sequence>
<feature type="active site" description="Acyl-ester intermediate" evidence="13">
    <location>
        <position position="65"/>
    </location>
</feature>
<evidence type="ECO:0000256" key="11">
    <source>
        <dbReference type="ARBA" id="ARBA00023316"/>
    </source>
</evidence>
<feature type="domain" description="Peptidase S11 D-Ala-D-Ala carboxypeptidase A C-terminal" evidence="17">
    <location>
        <begin position="309"/>
        <end position="412"/>
    </location>
</feature>